<keyword evidence="2" id="KW-1185">Reference proteome</keyword>
<name>A0A4R6UFR4_9GAMM</name>
<protein>
    <submittedName>
        <fullName evidence="1">Uncharacterized protein</fullName>
    </submittedName>
</protein>
<sequence length="50" mass="5734">MSVDYWFGSPRYVNFDGVLMDIDRVASNAESKINCYDAWKGAQPSDYFFG</sequence>
<accession>A0A4R6UFR4</accession>
<dbReference type="RefSeq" id="WP_157591209.1">
    <property type="nucleotide sequence ID" value="NZ_CP037953.1"/>
</dbReference>
<dbReference type="EMBL" id="SNYM01000019">
    <property type="protein sequence ID" value="TDQ45598.1"/>
    <property type="molecule type" value="Genomic_DNA"/>
</dbReference>
<comment type="caution">
    <text evidence="1">The sequence shown here is derived from an EMBL/GenBank/DDBJ whole genome shotgun (WGS) entry which is preliminary data.</text>
</comment>
<evidence type="ECO:0000313" key="2">
    <source>
        <dbReference type="Proteomes" id="UP000295375"/>
    </source>
</evidence>
<dbReference type="AlphaFoldDB" id="A0A4R6UFR4"/>
<proteinExistence type="predicted"/>
<reference evidence="1 2" key="1">
    <citation type="submission" date="2019-03" db="EMBL/GenBank/DDBJ databases">
        <title>Genomic Encyclopedia of Type Strains, Phase IV (KMG-IV): sequencing the most valuable type-strain genomes for metagenomic binning, comparative biology and taxonomic classification.</title>
        <authorList>
            <person name="Goeker M."/>
        </authorList>
    </citation>
    <scope>NUCLEOTIDE SEQUENCE [LARGE SCALE GENOMIC DNA]</scope>
    <source>
        <strain evidence="1 2">DSM 103792</strain>
    </source>
</reference>
<evidence type="ECO:0000313" key="1">
    <source>
        <dbReference type="EMBL" id="TDQ45598.1"/>
    </source>
</evidence>
<organism evidence="1 2">
    <name type="scientific">Permianibacter aggregans</name>
    <dbReference type="NCBI Taxonomy" id="1510150"/>
    <lineage>
        <taxon>Bacteria</taxon>
        <taxon>Pseudomonadati</taxon>
        <taxon>Pseudomonadota</taxon>
        <taxon>Gammaproteobacteria</taxon>
        <taxon>Pseudomonadales</taxon>
        <taxon>Pseudomonadaceae</taxon>
        <taxon>Permianibacter</taxon>
    </lineage>
</organism>
<gene>
    <name evidence="1" type="ORF">EV696_11966</name>
</gene>
<dbReference type="Proteomes" id="UP000295375">
    <property type="component" value="Unassembled WGS sequence"/>
</dbReference>